<feature type="domain" description="Integrator complex subunit 1 INTS2-binding" evidence="2">
    <location>
        <begin position="424"/>
        <end position="492"/>
    </location>
</feature>
<evidence type="ECO:0000313" key="4">
    <source>
        <dbReference type="Proteomes" id="UP001266305"/>
    </source>
</evidence>
<proteinExistence type="predicted"/>
<name>A0ABQ9W4J4_SAGOE</name>
<feature type="region of interest" description="Disordered" evidence="1">
    <location>
        <begin position="104"/>
        <end position="128"/>
    </location>
</feature>
<evidence type="ECO:0000256" key="1">
    <source>
        <dbReference type="SAM" id="MobiDB-lite"/>
    </source>
</evidence>
<dbReference type="InterPro" id="IPR053966">
    <property type="entry name" value="INTS1_INTS2-bd"/>
</dbReference>
<protein>
    <submittedName>
        <fullName evidence="3">Integrator complex subunit 1</fullName>
    </submittedName>
</protein>
<comment type="caution">
    <text evidence="3">The sequence shown here is derived from an EMBL/GenBank/DDBJ whole genome shotgun (WGS) entry which is preliminary data.</text>
</comment>
<dbReference type="Pfam" id="PF22929">
    <property type="entry name" value="INTS1_INTS2-bd"/>
    <property type="match status" value="2"/>
</dbReference>
<evidence type="ECO:0000313" key="3">
    <source>
        <dbReference type="EMBL" id="KAK2116546.1"/>
    </source>
</evidence>
<organism evidence="3 4">
    <name type="scientific">Saguinus oedipus</name>
    <name type="common">Cotton-top tamarin</name>
    <name type="synonym">Oedipomidas oedipus</name>
    <dbReference type="NCBI Taxonomy" id="9490"/>
    <lineage>
        <taxon>Eukaryota</taxon>
        <taxon>Metazoa</taxon>
        <taxon>Chordata</taxon>
        <taxon>Craniata</taxon>
        <taxon>Vertebrata</taxon>
        <taxon>Euteleostomi</taxon>
        <taxon>Mammalia</taxon>
        <taxon>Eutheria</taxon>
        <taxon>Euarchontoglires</taxon>
        <taxon>Primates</taxon>
        <taxon>Haplorrhini</taxon>
        <taxon>Platyrrhini</taxon>
        <taxon>Cebidae</taxon>
        <taxon>Callitrichinae</taxon>
        <taxon>Saguinus</taxon>
    </lineage>
</organism>
<feature type="region of interest" description="Disordered" evidence="1">
    <location>
        <begin position="345"/>
        <end position="406"/>
    </location>
</feature>
<feature type="compositionally biased region" description="Basic residues" evidence="1">
    <location>
        <begin position="119"/>
        <end position="128"/>
    </location>
</feature>
<evidence type="ECO:0000259" key="2">
    <source>
        <dbReference type="Pfam" id="PF22929"/>
    </source>
</evidence>
<accession>A0ABQ9W4J4</accession>
<feature type="region of interest" description="Disordered" evidence="1">
    <location>
        <begin position="1"/>
        <end position="29"/>
    </location>
</feature>
<feature type="compositionally biased region" description="Acidic residues" evidence="1">
    <location>
        <begin position="105"/>
        <end position="114"/>
    </location>
</feature>
<feature type="domain" description="Integrator complex subunit 1 INTS2-binding" evidence="2">
    <location>
        <begin position="201"/>
        <end position="262"/>
    </location>
</feature>
<gene>
    <name evidence="3" type="primary">INTS1_4</name>
    <name evidence="3" type="ORF">P7K49_003432</name>
</gene>
<dbReference type="InterPro" id="IPR038902">
    <property type="entry name" value="INTS1"/>
</dbReference>
<dbReference type="PANTHER" id="PTHR21224:SF1">
    <property type="entry name" value="INTEGRATOR COMPLEX SUBUNIT 1"/>
    <property type="match status" value="1"/>
</dbReference>
<dbReference type="PANTHER" id="PTHR21224">
    <property type="entry name" value="INTEGRATOR COMPLEX SUBUNIT 1"/>
    <property type="match status" value="1"/>
</dbReference>
<reference evidence="3 4" key="1">
    <citation type="submission" date="2023-05" db="EMBL/GenBank/DDBJ databases">
        <title>B98-5 Cell Line De Novo Hybrid Assembly: An Optical Mapping Approach.</title>
        <authorList>
            <person name="Kananen K."/>
            <person name="Auerbach J.A."/>
            <person name="Kautto E."/>
            <person name="Blachly J.S."/>
        </authorList>
    </citation>
    <scope>NUCLEOTIDE SEQUENCE [LARGE SCALE GENOMIC DNA]</scope>
    <source>
        <strain evidence="3">B95-8</strain>
        <tissue evidence="3">Cell line</tissue>
    </source>
</reference>
<dbReference type="EMBL" id="JASSZA010000002">
    <property type="protein sequence ID" value="KAK2116546.1"/>
    <property type="molecule type" value="Genomic_DNA"/>
</dbReference>
<sequence>MDPLPHVPDSLLSGQALGTLRGPPRRPPPHILDQVKSLNQSLRLGHLLCRSRNPDFLLHIIQRQASSQSMPWLADLVQSSEGSLDVLPVQCLCEFLLHDAVDDAASGEEDDESESKEQKAKKRQRQQKQRQLLGRLQDLLLGPKADEQTTCEVLDYFLRRLGSSQVASRVLAMKDTAHVLLALDKTLPVLQQASPAHVCPLQGLSLVLSEGSLRDGEEKEPPMEEDSGDTDVLQGYQWLLRDLPRLPLFDSVRSTTALALQQVRGLRGRNKRTPAGGQQGVGRNERVMALSWRRSDCSSLQAIHMETDPQTISAYLIYLSQHTPVEEQAQHSDLALVRRWGQPALRPWGGDGTSQQCGPGEQTAPPQPPSPGEGTRPAQRPYPGEGAGTAQRPHPGEGGRDSSAVPCAGSFLGHREVLKSRAVSEPLTAPLSTHQDVARLVVERSTIMSHLFSKLSPSAASDAVLSALLSIFSRYVRRMRQSKEGEEVYSWVRLHRAFGASLVPSAPAQGP</sequence>
<dbReference type="Proteomes" id="UP001266305">
    <property type="component" value="Unassembled WGS sequence"/>
</dbReference>
<keyword evidence="4" id="KW-1185">Reference proteome</keyword>